<evidence type="ECO:0000313" key="6">
    <source>
        <dbReference type="Proteomes" id="UP000241107"/>
    </source>
</evidence>
<dbReference type="Proteomes" id="UP000241107">
    <property type="component" value="Unassembled WGS sequence"/>
</dbReference>
<organism evidence="5 6">
    <name type="scientific">Candidozyma pseudohaemuli</name>
    <dbReference type="NCBI Taxonomy" id="418784"/>
    <lineage>
        <taxon>Eukaryota</taxon>
        <taxon>Fungi</taxon>
        <taxon>Dikarya</taxon>
        <taxon>Ascomycota</taxon>
        <taxon>Saccharomycotina</taxon>
        <taxon>Pichiomycetes</taxon>
        <taxon>Metschnikowiaceae</taxon>
        <taxon>Candidozyma</taxon>
    </lineage>
</organism>
<dbReference type="GO" id="GO:0008033">
    <property type="term" value="P:tRNA processing"/>
    <property type="evidence" value="ECO:0007669"/>
    <property type="project" value="UniProtKB-KW"/>
</dbReference>
<dbReference type="CDD" id="cd01285">
    <property type="entry name" value="nucleoside_deaminase"/>
    <property type="match status" value="1"/>
</dbReference>
<dbReference type="PANTHER" id="PTHR11079:SF156">
    <property type="entry name" value="INACTIVE TRNA-SPECIFIC ADENOSINE DEAMINASE-LIKE PROTEIN 3-RELATED"/>
    <property type="match status" value="1"/>
</dbReference>
<dbReference type="InterPro" id="IPR002125">
    <property type="entry name" value="CMP_dCMP_dom"/>
</dbReference>
<dbReference type="EMBL" id="PYFQ01000006">
    <property type="protein sequence ID" value="PSK38204.1"/>
    <property type="molecule type" value="Genomic_DNA"/>
</dbReference>
<sequence length="243" mass="27808">MDGKTKITMLIASCDLFTTKEELHHCLEHSSDGPRGASKTQIQKVQVPSNIPSTKEESLEWSALYWPISWKGNPNHQDLKNASFDIVKEKNMIEALLELAKRELGFGCATLIAKDNQQSEMEVWATAIDAREKHPLRHSVMEAIGQIAQNERLKRLANETSSLPHYLCLELIVYTTHEPCIMCSMALVHSRIDRLVYLRPHANGGIESSYFIGDRKDLNWKFEIWRWLGKEDEVLELPRSVNP</sequence>
<dbReference type="PANTHER" id="PTHR11079">
    <property type="entry name" value="CYTOSINE DEAMINASE FAMILY MEMBER"/>
    <property type="match status" value="1"/>
</dbReference>
<dbReference type="Pfam" id="PF00383">
    <property type="entry name" value="dCMP_cyt_deam_1"/>
    <property type="match status" value="1"/>
</dbReference>
<dbReference type="Gene3D" id="3.40.140.10">
    <property type="entry name" value="Cytidine Deaminase, domain 2"/>
    <property type="match status" value="1"/>
</dbReference>
<dbReference type="GO" id="GO:0005634">
    <property type="term" value="C:nucleus"/>
    <property type="evidence" value="ECO:0007669"/>
    <property type="project" value="TreeGrafter"/>
</dbReference>
<dbReference type="InterPro" id="IPR016193">
    <property type="entry name" value="Cytidine_deaminase-like"/>
</dbReference>
<dbReference type="VEuPathDB" id="FungiDB:C7M61_002760"/>
<dbReference type="RefSeq" id="XP_024713529.1">
    <property type="nucleotide sequence ID" value="XM_024858123.1"/>
</dbReference>
<dbReference type="STRING" id="418784.A0A2P7YQK5"/>
<dbReference type="GO" id="GO:0052717">
    <property type="term" value="F:tRNA-specific adenosine-34 deaminase activity"/>
    <property type="evidence" value="ECO:0007669"/>
    <property type="project" value="TreeGrafter"/>
</dbReference>
<evidence type="ECO:0000259" key="4">
    <source>
        <dbReference type="PROSITE" id="PS51747"/>
    </source>
</evidence>
<keyword evidence="1" id="KW-0819">tRNA processing</keyword>
<dbReference type="PROSITE" id="PS51747">
    <property type="entry name" value="CYT_DCMP_DEAMINASES_2"/>
    <property type="match status" value="1"/>
</dbReference>
<evidence type="ECO:0000256" key="1">
    <source>
        <dbReference type="ARBA" id="ARBA00022694"/>
    </source>
</evidence>
<accession>A0A2P7YQK5</accession>
<reference evidence="5 6" key="1">
    <citation type="submission" date="2018-03" db="EMBL/GenBank/DDBJ databases">
        <title>Candida pseudohaemulonii genome assembly and annotation.</title>
        <authorList>
            <person name="Munoz J.F."/>
            <person name="Gade L.G."/>
            <person name="Chow N.A."/>
            <person name="Litvintseva A.P."/>
            <person name="Loparev V.N."/>
            <person name="Cuomo C.A."/>
        </authorList>
    </citation>
    <scope>NUCLEOTIDE SEQUENCE [LARGE SCALE GENOMIC DNA]</scope>
    <source>
        <strain evidence="5 6">B12108</strain>
    </source>
</reference>
<evidence type="ECO:0000313" key="5">
    <source>
        <dbReference type="EMBL" id="PSK38204.1"/>
    </source>
</evidence>
<proteinExistence type="inferred from homology"/>
<keyword evidence="6" id="KW-1185">Reference proteome</keyword>
<dbReference type="GO" id="GO:0005737">
    <property type="term" value="C:cytoplasm"/>
    <property type="evidence" value="ECO:0007669"/>
    <property type="project" value="TreeGrafter"/>
</dbReference>
<evidence type="ECO:0000256" key="3">
    <source>
        <dbReference type="SAM" id="MobiDB-lite"/>
    </source>
</evidence>
<comment type="caution">
    <text evidence="5">The sequence shown here is derived from an EMBL/GenBank/DDBJ whole genome shotgun (WGS) entry which is preliminary data.</text>
</comment>
<gene>
    <name evidence="5" type="ORF">C7M61_002760</name>
</gene>
<feature type="compositionally biased region" description="Polar residues" evidence="3">
    <location>
        <begin position="38"/>
        <end position="50"/>
    </location>
</feature>
<evidence type="ECO:0000256" key="2">
    <source>
        <dbReference type="ARBA" id="ARBA00038160"/>
    </source>
</evidence>
<feature type="region of interest" description="Disordered" evidence="3">
    <location>
        <begin position="28"/>
        <end position="50"/>
    </location>
</feature>
<dbReference type="AlphaFoldDB" id="A0A2P7YQK5"/>
<dbReference type="OrthoDB" id="3180714at2759"/>
<feature type="domain" description="CMP/dCMP-type deaminase" evidence="4">
    <location>
        <begin position="87"/>
        <end position="225"/>
    </location>
</feature>
<protein>
    <recommendedName>
        <fullName evidence="4">CMP/dCMP-type deaminase domain-containing protein</fullName>
    </recommendedName>
</protein>
<comment type="similarity">
    <text evidence="2">Belongs to the cytidine and deoxycytidylate deaminase family. ADAT3 subfamily.</text>
</comment>
<name>A0A2P7YQK5_9ASCO</name>
<dbReference type="GeneID" id="36566149"/>
<dbReference type="SUPFAM" id="SSF53927">
    <property type="entry name" value="Cytidine deaminase-like"/>
    <property type="match status" value="1"/>
</dbReference>